<dbReference type="Proteomes" id="UP001367676">
    <property type="component" value="Unassembled WGS sequence"/>
</dbReference>
<dbReference type="GO" id="GO:0000796">
    <property type="term" value="C:condensin complex"/>
    <property type="evidence" value="ECO:0007669"/>
    <property type="project" value="TreeGrafter"/>
</dbReference>
<reference evidence="2 3" key="1">
    <citation type="submission" date="2024-03" db="EMBL/GenBank/DDBJ databases">
        <title>Adaptation during the transition from Ophiocordyceps entomopathogen to insect associate is accompanied by gene loss and intensified selection.</title>
        <authorList>
            <person name="Ward C.M."/>
            <person name="Onetto C.A."/>
            <person name="Borneman A.R."/>
        </authorList>
    </citation>
    <scope>NUCLEOTIDE SEQUENCE [LARGE SCALE GENOMIC DNA]</scope>
    <source>
        <strain evidence="2">AWRI1</strain>
        <tissue evidence="2">Single Adult Female</tissue>
    </source>
</reference>
<gene>
    <name evidence="2" type="ORF">V9T40_012417</name>
</gene>
<keyword evidence="3" id="KW-1185">Reference proteome</keyword>
<feature type="compositionally biased region" description="Low complexity" evidence="1">
    <location>
        <begin position="577"/>
        <end position="586"/>
    </location>
</feature>
<name>A0AAN9T8T9_9HEMI</name>
<dbReference type="InterPro" id="IPR024741">
    <property type="entry name" value="Condensin2_G2"/>
</dbReference>
<evidence type="ECO:0000256" key="1">
    <source>
        <dbReference type="SAM" id="MobiDB-lite"/>
    </source>
</evidence>
<comment type="caution">
    <text evidence="2">The sequence shown here is derived from an EMBL/GenBank/DDBJ whole genome shotgun (WGS) entry which is preliminary data.</text>
</comment>
<evidence type="ECO:0000313" key="3">
    <source>
        <dbReference type="Proteomes" id="UP001367676"/>
    </source>
</evidence>
<proteinExistence type="predicted"/>
<dbReference type="PANTHER" id="PTHR16199">
    <property type="entry name" value="CONDENSIN-2 COMPLEX SUBUNIT G2"/>
    <property type="match status" value="1"/>
</dbReference>
<feature type="region of interest" description="Disordered" evidence="1">
    <location>
        <begin position="1"/>
        <end position="37"/>
    </location>
</feature>
<feature type="compositionally biased region" description="Polar residues" evidence="1">
    <location>
        <begin position="25"/>
        <end position="37"/>
    </location>
</feature>
<sequence>MSSDNMEVDEANPPENCESSRRTSKNPSALPSTSSSNISVNEEERWFDAHERLRSNMHLLNSSIDQSDERNQILSFLEEICVTINNFIKTQPAASPIFTLLIQSFIDLLNCKNINKKTPFVRDLRKLLVNIKKEEIKSALMEDKNKLTNLLNALLNRVQFCCTDIGIDVLASIVSLNENFIKTFHEHVKRFLTSCKRSEAQRFGKLYHRIWDLLEDDRQKMFEERCIQWLMEHAFTLDRRKPPVRCLSLNLLSLLQGLHLCRQKTKFSTVITDLYSPILWKYLNSSNNIHRCNAAEIFMDVYPLERKGKSVKEYSVFLRKQHDELLTLLEDPCPAVRVIAIKAACTNLRYFWLTFQNGTAEKIIEKFVTELVTDGSSCEVRKAVYQGLTSLLLCEDSHPLLKGVLPSLGGFIHDENQGVRQAFILMLIQLKFLGQPVKYWQIADLHSVAVRLADDTPKNRELIVKLIFSSFFNKTKTPEETYKRLSKFITVNPNAVRYLAMYSSNELPFEEAVKIMHYILKIMGDCVEKKMKVLSDVDKNKELEATTKSTKSKTGNKSSSDPESVSEDEKENTSTRNSSVSSVVSNNSELSKATNILDPRITHGLLDFVGMLWLIHGKELLLEKNKELLNSLHNRATKCLKSVLRFFRDTHAFYGALNLASFVPLSLMYHETTAFGISVNILRQMELDTPESEIRCVIQVLCRWKRGNEVIGVAKEWLDETFRSEAMNESFAPEERKRQKKVRFHRPEPKPLFALRVLNELFASATTQRYIFSTEVQELENLLNYLSRIKVLVDRRLDKGSEISTLITDEVLVEALMIYGNLIIMFNENNVENFDFWSNFIEYLDWCKGVIIRSCSIMPDYEEILEDAFISKVLNVPLVQSLNLIAISKLDDEQIIILLKFCEASLTSNCGLQFVEISVHLLKQLILFSRVHHAKNRKTEVMTFWFPCIMEKILDLLTEKLYSKTAVSSCIKDTANLKRNLIYIYILTGKLYPELTHSSPAFKIMLAFCNALINILLFPITEDGLHLLATISLLYTFAFGESRISKPEVLKVVKLTYQKLQDLPAEEGHVALVMNREQTVLDRTIIDVEEATESAVKEVGQCILKKIAEHLGGSLS</sequence>
<dbReference type="GO" id="GO:0005634">
    <property type="term" value="C:nucleus"/>
    <property type="evidence" value="ECO:0007669"/>
    <property type="project" value="InterPro"/>
</dbReference>
<evidence type="ECO:0000313" key="2">
    <source>
        <dbReference type="EMBL" id="KAK7576131.1"/>
    </source>
</evidence>
<accession>A0AAN9T8T9</accession>
<dbReference type="SUPFAM" id="SSF48371">
    <property type="entry name" value="ARM repeat"/>
    <property type="match status" value="1"/>
</dbReference>
<dbReference type="AlphaFoldDB" id="A0AAN9T8T9"/>
<feature type="compositionally biased region" description="Acidic residues" evidence="1">
    <location>
        <begin position="1"/>
        <end position="12"/>
    </location>
</feature>
<dbReference type="Pfam" id="PF12422">
    <property type="entry name" value="Condensin2nSMC"/>
    <property type="match status" value="1"/>
</dbReference>
<dbReference type="PANTHER" id="PTHR16199:SF4">
    <property type="entry name" value="CONDENSIN-2 COMPLEX SUBUNIT G2"/>
    <property type="match status" value="1"/>
</dbReference>
<dbReference type="EMBL" id="JBBCAQ010000036">
    <property type="protein sequence ID" value="KAK7576131.1"/>
    <property type="molecule type" value="Genomic_DNA"/>
</dbReference>
<protein>
    <submittedName>
        <fullName evidence="2">Uncharacterized protein</fullName>
    </submittedName>
</protein>
<dbReference type="Gene3D" id="1.25.10.10">
    <property type="entry name" value="Leucine-rich Repeat Variant"/>
    <property type="match status" value="1"/>
</dbReference>
<dbReference type="InterPro" id="IPR016024">
    <property type="entry name" value="ARM-type_fold"/>
</dbReference>
<dbReference type="InterPro" id="IPR011989">
    <property type="entry name" value="ARM-like"/>
</dbReference>
<feature type="compositionally biased region" description="Low complexity" evidence="1">
    <location>
        <begin position="546"/>
        <end position="563"/>
    </location>
</feature>
<dbReference type="GO" id="GO:0000070">
    <property type="term" value="P:mitotic sister chromatid segregation"/>
    <property type="evidence" value="ECO:0007669"/>
    <property type="project" value="TreeGrafter"/>
</dbReference>
<feature type="region of interest" description="Disordered" evidence="1">
    <location>
        <begin position="546"/>
        <end position="586"/>
    </location>
</feature>
<organism evidence="2 3">
    <name type="scientific">Parthenolecanium corni</name>
    <dbReference type="NCBI Taxonomy" id="536013"/>
    <lineage>
        <taxon>Eukaryota</taxon>
        <taxon>Metazoa</taxon>
        <taxon>Ecdysozoa</taxon>
        <taxon>Arthropoda</taxon>
        <taxon>Hexapoda</taxon>
        <taxon>Insecta</taxon>
        <taxon>Pterygota</taxon>
        <taxon>Neoptera</taxon>
        <taxon>Paraneoptera</taxon>
        <taxon>Hemiptera</taxon>
        <taxon>Sternorrhyncha</taxon>
        <taxon>Coccoidea</taxon>
        <taxon>Coccidae</taxon>
        <taxon>Parthenolecanium</taxon>
    </lineage>
</organism>